<evidence type="ECO:0000313" key="5">
    <source>
        <dbReference type="EMBL" id="MBB5660411.1"/>
    </source>
</evidence>
<evidence type="ECO:0000256" key="1">
    <source>
        <dbReference type="ARBA" id="ARBA00022737"/>
    </source>
</evidence>
<keyword evidence="1" id="KW-0677">Repeat</keyword>
<dbReference type="Gene3D" id="1.25.40.10">
    <property type="entry name" value="Tetratricopeptide repeat domain"/>
    <property type="match status" value="2"/>
</dbReference>
<keyword evidence="2" id="KW-0802">TPR repeat</keyword>
<dbReference type="SMART" id="SM00028">
    <property type="entry name" value="TPR"/>
    <property type="match status" value="6"/>
</dbReference>
<dbReference type="RefSeq" id="WP_123288103.1">
    <property type="nucleotide sequence ID" value="NZ_JACIJB010000003.1"/>
</dbReference>
<keyword evidence="6" id="KW-1185">Reference proteome</keyword>
<organism evidence="5 6">
    <name type="scientific">Brevundimonas halotolerans</name>
    <dbReference type="NCBI Taxonomy" id="69670"/>
    <lineage>
        <taxon>Bacteria</taxon>
        <taxon>Pseudomonadati</taxon>
        <taxon>Pseudomonadota</taxon>
        <taxon>Alphaproteobacteria</taxon>
        <taxon>Caulobacterales</taxon>
        <taxon>Caulobacteraceae</taxon>
        <taxon>Brevundimonas</taxon>
    </lineage>
</organism>
<keyword evidence="4" id="KW-0732">Signal</keyword>
<dbReference type="AlphaFoldDB" id="A0A7W9E700"/>
<sequence length="512" mass="53806">MSFAPPRLDPSLRRLVTRALSACAALAGSLMIAGTALAQDRPPSPPPPPPPPPTAGPTDVRISSPDALARERLQAAVAARDAGEVAAAEAAYVEAAAAFAQTGKVEEASAAWVEVARLRLATDRAAEAEQALATAVAVIEAAHGAADPALVTPLQIQGRLFYIQGRYEAALVNIARARALLADQTDTATVAELLFEEGRALDALGRFAEAESAARVGLGLRLDLLGPDDPLTADTMNQLANALMAQGRFVEAEPIFRRALGIYEVAYGRDSDTVALVLSNLGNVLRRTGRMDQAEAAYARAVGIAEGVGDPFLLSQLLNNFGWYLHVADRDVEAQPVFERVLAMAVELAGPEHPFTGIARANLAITLSGQGRHAEALPLFAEALAVLEPGLGADSPDLVTTLEGRALALAETGDDANAEALYQRSQAILAARLAPGHPEAVRLAGTMAGFLSDRDRPGEALAVLRPARRDLFARSGMALEGGDPLRRAAPLFAQQVRASWDRAEQLVDAAPR</sequence>
<protein>
    <submittedName>
        <fullName evidence="5">Tetratricopeptide (TPR) repeat protein</fullName>
    </submittedName>
</protein>
<dbReference type="Proteomes" id="UP000548978">
    <property type="component" value="Unassembled WGS sequence"/>
</dbReference>
<dbReference type="InterPro" id="IPR011990">
    <property type="entry name" value="TPR-like_helical_dom_sf"/>
</dbReference>
<dbReference type="PANTHER" id="PTHR45641:SF19">
    <property type="entry name" value="NEPHROCYSTIN-3"/>
    <property type="match status" value="1"/>
</dbReference>
<feature type="compositionally biased region" description="Pro residues" evidence="3">
    <location>
        <begin position="42"/>
        <end position="55"/>
    </location>
</feature>
<name>A0A7W9E700_9CAUL</name>
<feature type="chain" id="PRO_5030574385" evidence="4">
    <location>
        <begin position="39"/>
        <end position="512"/>
    </location>
</feature>
<feature type="signal peptide" evidence="4">
    <location>
        <begin position="1"/>
        <end position="38"/>
    </location>
</feature>
<dbReference type="SUPFAM" id="SSF48452">
    <property type="entry name" value="TPR-like"/>
    <property type="match status" value="3"/>
</dbReference>
<evidence type="ECO:0000256" key="2">
    <source>
        <dbReference type="ARBA" id="ARBA00022803"/>
    </source>
</evidence>
<evidence type="ECO:0000256" key="3">
    <source>
        <dbReference type="SAM" id="MobiDB-lite"/>
    </source>
</evidence>
<dbReference type="Pfam" id="PF13424">
    <property type="entry name" value="TPR_12"/>
    <property type="match status" value="2"/>
</dbReference>
<evidence type="ECO:0000256" key="4">
    <source>
        <dbReference type="SAM" id="SignalP"/>
    </source>
</evidence>
<dbReference type="EMBL" id="JACIJB010000003">
    <property type="protein sequence ID" value="MBB5660411.1"/>
    <property type="molecule type" value="Genomic_DNA"/>
</dbReference>
<evidence type="ECO:0000313" key="6">
    <source>
        <dbReference type="Proteomes" id="UP000548978"/>
    </source>
</evidence>
<proteinExistence type="predicted"/>
<dbReference type="PANTHER" id="PTHR45641">
    <property type="entry name" value="TETRATRICOPEPTIDE REPEAT PROTEIN (AFU_ORTHOLOGUE AFUA_6G03870)"/>
    <property type="match status" value="1"/>
</dbReference>
<accession>A0A7W9E700</accession>
<dbReference type="InterPro" id="IPR019734">
    <property type="entry name" value="TPR_rpt"/>
</dbReference>
<reference evidence="5 6" key="1">
    <citation type="submission" date="2020-08" db="EMBL/GenBank/DDBJ databases">
        <title>Genomic Encyclopedia of Type Strains, Phase IV (KMG-IV): sequencing the most valuable type-strain genomes for metagenomic binning, comparative biology and taxonomic classification.</title>
        <authorList>
            <person name="Goeker M."/>
        </authorList>
    </citation>
    <scope>NUCLEOTIDE SEQUENCE [LARGE SCALE GENOMIC DNA]</scope>
    <source>
        <strain evidence="5 6">DSM 24448</strain>
    </source>
</reference>
<dbReference type="OrthoDB" id="9787760at2"/>
<comment type="caution">
    <text evidence="5">The sequence shown here is derived from an EMBL/GenBank/DDBJ whole genome shotgun (WGS) entry which is preliminary data.</text>
</comment>
<feature type="region of interest" description="Disordered" evidence="3">
    <location>
        <begin position="37"/>
        <end position="62"/>
    </location>
</feature>
<gene>
    <name evidence="5" type="ORF">FHS65_001156</name>
</gene>